<evidence type="ECO:0000259" key="2">
    <source>
        <dbReference type="Pfam" id="PF12660"/>
    </source>
</evidence>
<dbReference type="InterPro" id="IPR024761">
    <property type="entry name" value="TFIIIC_delta_N"/>
</dbReference>
<comment type="caution">
    <text evidence="3">The sequence shown here is derived from an EMBL/GenBank/DDBJ whole genome shotgun (WGS) entry which is preliminary data.</text>
</comment>
<reference evidence="4" key="1">
    <citation type="journal article" date="2017" name="Nat. Microbiol.">
        <title>Global analysis of biosynthetic gene clusters reveals vast potential of secondary metabolite production in Penicillium species.</title>
        <authorList>
            <person name="Nielsen J.C."/>
            <person name="Grijseels S."/>
            <person name="Prigent S."/>
            <person name="Ji B."/>
            <person name="Dainat J."/>
            <person name="Nielsen K.F."/>
            <person name="Frisvad J.C."/>
            <person name="Workman M."/>
            <person name="Nielsen J."/>
        </authorList>
    </citation>
    <scope>NUCLEOTIDE SEQUENCE [LARGE SCALE GENOMIC DNA]</scope>
    <source>
        <strain evidence="4">IBT 24891</strain>
    </source>
</reference>
<evidence type="ECO:0000313" key="4">
    <source>
        <dbReference type="Proteomes" id="UP000191285"/>
    </source>
</evidence>
<dbReference type="InterPro" id="IPR044230">
    <property type="entry name" value="GTF3C4"/>
</dbReference>
<proteinExistence type="predicted"/>
<dbReference type="GO" id="GO:0000127">
    <property type="term" value="C:transcription factor TFIIIC complex"/>
    <property type="evidence" value="ECO:0007669"/>
    <property type="project" value="InterPro"/>
</dbReference>
<dbReference type="Proteomes" id="UP000191285">
    <property type="component" value="Unassembled WGS sequence"/>
</dbReference>
<dbReference type="Pfam" id="PF12657">
    <property type="entry name" value="TFIIIC_delta"/>
    <property type="match status" value="1"/>
</dbReference>
<dbReference type="STRING" id="303698.A0A1V6SWP8"/>
<dbReference type="EMBL" id="MLKD01000018">
    <property type="protein sequence ID" value="OQE18250.1"/>
    <property type="molecule type" value="Genomic_DNA"/>
</dbReference>
<dbReference type="GO" id="GO:0006384">
    <property type="term" value="P:transcription initiation at RNA polymerase III promoter"/>
    <property type="evidence" value="ECO:0007669"/>
    <property type="project" value="InterPro"/>
</dbReference>
<name>A0A1V6SWP8_9EURO</name>
<feature type="domain" description="Transcription factor IIIC 90kDa subunit N-terminal" evidence="1">
    <location>
        <begin position="19"/>
        <end position="503"/>
    </location>
</feature>
<accession>A0A1V6SWP8</accession>
<dbReference type="PANTHER" id="PTHR15496:SF2">
    <property type="entry name" value="GENERAL TRANSCRIPTION FACTOR 3C POLYPEPTIDE 4"/>
    <property type="match status" value="1"/>
</dbReference>
<evidence type="ECO:0000313" key="3">
    <source>
        <dbReference type="EMBL" id="OQE18250.1"/>
    </source>
</evidence>
<dbReference type="AlphaFoldDB" id="A0A1V6SWP8"/>
<dbReference type="InterPro" id="IPR024764">
    <property type="entry name" value="TFIIIC_Znf"/>
</dbReference>
<dbReference type="Pfam" id="PF12660">
    <property type="entry name" value="zf-TFIIIC"/>
    <property type="match status" value="1"/>
</dbReference>
<sequence length="716" mass="78680">MLSPIELQLLPSCFEALSWSPDGELAVAAGENIQILTPKTSRKGSDFQGKDAWDITRIRVNTFTNAEWAPVSPQNRDDFSLAAEQSTSTVVGLAWSPAGLARFRRSVLAVLTSGLVLSLWEPIGPKSIWTRVAIVNHALHPDPSAPGILTGEALRKANIRSFDWCSPLKTPQQPEDSDQVPEPESRWGIHLMTVANDANELIVLQIRRLTHSPSPARSYRAEKLCALQLNQENTTPKVSPGSILQKTLQLKARILSLSTGPWAPVQVTEEHGIYSASSLLAAAYAKQLHFLKMTATFSKVMDSTQYQVAAELVNHPLAQSSSKWAQNQVEGPLRWIHSRNSSRVALASGISSGFVTISMSTSLYQGNENSTDEVEVWTAPNSSFPIEDGEPRSNMEPVSAMAVLTDEQNESCALHLGTSAALGTTMGLENPGSDRLGLPQWTKTIKNIREQYDLDRDMRGHVGTRIWGLACYRGVIAVLVTRHPTNMIQYKVASDERAVVGFAIEDSDQTPDPNLLFAPNPDQSIQTAANGKEKAIHFLLSQCDKADELNQEDQRLIYAAACCSIVDETFTSAHNLTQRALERLSIKSGADLSEEISKCTNKPSVIASKSLDQFDQPWSYLFEKCDICDAGIPWASSTEAQCDSGHLFTRCGLTFQAIQEPGISKYCSTCQTEFLDEELVARLREEPPSPVFISIATAFDTCLYCNSKFKATYLTQ</sequence>
<dbReference type="PANTHER" id="PTHR15496">
    <property type="entry name" value="GENERAL TRANSCRIPTION FACTOR 3C POLYPEPTIDE 4 FAMILY"/>
    <property type="match status" value="1"/>
</dbReference>
<feature type="domain" description="Transcription factor IIIC putative zinc-finger" evidence="2">
    <location>
        <begin position="613"/>
        <end position="709"/>
    </location>
</feature>
<dbReference type="OrthoDB" id="6021743at2759"/>
<gene>
    <name evidence="3" type="ORF">PENSTE_c018G09945</name>
</gene>
<evidence type="ECO:0000259" key="1">
    <source>
        <dbReference type="Pfam" id="PF12657"/>
    </source>
</evidence>
<keyword evidence="4" id="KW-1185">Reference proteome</keyword>
<organism evidence="3 4">
    <name type="scientific">Penicillium steckii</name>
    <dbReference type="NCBI Taxonomy" id="303698"/>
    <lineage>
        <taxon>Eukaryota</taxon>
        <taxon>Fungi</taxon>
        <taxon>Dikarya</taxon>
        <taxon>Ascomycota</taxon>
        <taxon>Pezizomycotina</taxon>
        <taxon>Eurotiomycetes</taxon>
        <taxon>Eurotiomycetidae</taxon>
        <taxon>Eurotiales</taxon>
        <taxon>Aspergillaceae</taxon>
        <taxon>Penicillium</taxon>
    </lineage>
</organism>
<dbReference type="GO" id="GO:0004402">
    <property type="term" value="F:histone acetyltransferase activity"/>
    <property type="evidence" value="ECO:0007669"/>
    <property type="project" value="InterPro"/>
</dbReference>
<evidence type="ECO:0008006" key="5">
    <source>
        <dbReference type="Google" id="ProtNLM"/>
    </source>
</evidence>
<protein>
    <recommendedName>
        <fullName evidence="5">Transcription factor IIIC 90kDa subunit N-terminal domain-containing protein</fullName>
    </recommendedName>
</protein>